<accession>A0A0M3I2T7</accession>
<feature type="region of interest" description="Disordered" evidence="1">
    <location>
        <begin position="1"/>
        <end position="34"/>
    </location>
</feature>
<feature type="compositionally biased region" description="Basic and acidic residues" evidence="1">
    <location>
        <begin position="25"/>
        <end position="34"/>
    </location>
</feature>
<protein>
    <submittedName>
        <fullName evidence="3">Uncharacterized protein</fullName>
    </submittedName>
</protein>
<dbReference type="WBParaSite" id="ALUE_0001085801-mRNA-1">
    <property type="protein sequence ID" value="ALUE_0001085801-mRNA-1"/>
    <property type="gene ID" value="ALUE_0001085801"/>
</dbReference>
<sequence>MEKKSRTTSQNNCPMHIDRHRRQKGAREIDNEATGHSDCKEIFTTAHCTAQTQP</sequence>
<evidence type="ECO:0000313" key="2">
    <source>
        <dbReference type="Proteomes" id="UP000036681"/>
    </source>
</evidence>
<proteinExistence type="predicted"/>
<reference evidence="3" key="1">
    <citation type="submission" date="2017-02" db="UniProtKB">
        <authorList>
            <consortium name="WormBaseParasite"/>
        </authorList>
    </citation>
    <scope>IDENTIFICATION</scope>
</reference>
<keyword evidence="2" id="KW-1185">Reference proteome</keyword>
<organism evidence="2 3">
    <name type="scientific">Ascaris lumbricoides</name>
    <name type="common">Giant roundworm</name>
    <dbReference type="NCBI Taxonomy" id="6252"/>
    <lineage>
        <taxon>Eukaryota</taxon>
        <taxon>Metazoa</taxon>
        <taxon>Ecdysozoa</taxon>
        <taxon>Nematoda</taxon>
        <taxon>Chromadorea</taxon>
        <taxon>Rhabditida</taxon>
        <taxon>Spirurina</taxon>
        <taxon>Ascaridomorpha</taxon>
        <taxon>Ascaridoidea</taxon>
        <taxon>Ascarididae</taxon>
        <taxon>Ascaris</taxon>
    </lineage>
</organism>
<evidence type="ECO:0000313" key="3">
    <source>
        <dbReference type="WBParaSite" id="ALUE_0001085801-mRNA-1"/>
    </source>
</evidence>
<name>A0A0M3I2T7_ASCLU</name>
<evidence type="ECO:0000256" key="1">
    <source>
        <dbReference type="SAM" id="MobiDB-lite"/>
    </source>
</evidence>
<dbReference type="AlphaFoldDB" id="A0A0M3I2T7"/>
<dbReference type="Proteomes" id="UP000036681">
    <property type="component" value="Unplaced"/>
</dbReference>